<name>A0ABW0WIM7_STRNO</name>
<dbReference type="EMBL" id="JBHSOE010000015">
    <property type="protein sequence ID" value="MFC5656131.1"/>
    <property type="molecule type" value="Genomic_DNA"/>
</dbReference>
<proteinExistence type="predicted"/>
<protein>
    <submittedName>
        <fullName evidence="1">Uncharacterized protein</fullName>
    </submittedName>
</protein>
<comment type="caution">
    <text evidence="1">The sequence shown here is derived from an EMBL/GenBank/DDBJ whole genome shotgun (WGS) entry which is preliminary data.</text>
</comment>
<evidence type="ECO:0000313" key="1">
    <source>
        <dbReference type="EMBL" id="MFC5656131.1"/>
    </source>
</evidence>
<dbReference type="Proteomes" id="UP001596065">
    <property type="component" value="Unassembled WGS sequence"/>
</dbReference>
<reference evidence="2" key="1">
    <citation type="journal article" date="2019" name="Int. J. Syst. Evol. Microbiol.">
        <title>The Global Catalogue of Microorganisms (GCM) 10K type strain sequencing project: providing services to taxonomists for standard genome sequencing and annotation.</title>
        <authorList>
            <consortium name="The Broad Institute Genomics Platform"/>
            <consortium name="The Broad Institute Genome Sequencing Center for Infectious Disease"/>
            <person name="Wu L."/>
            <person name="Ma J."/>
        </authorList>
    </citation>
    <scope>NUCLEOTIDE SEQUENCE [LARGE SCALE GENOMIC DNA]</scope>
    <source>
        <strain evidence="2">KCTC 5701</strain>
    </source>
</reference>
<organism evidence="1 2">
    <name type="scientific">Streptomyces nogalater</name>
    <dbReference type="NCBI Taxonomy" id="38314"/>
    <lineage>
        <taxon>Bacteria</taxon>
        <taxon>Bacillati</taxon>
        <taxon>Actinomycetota</taxon>
        <taxon>Actinomycetes</taxon>
        <taxon>Kitasatosporales</taxon>
        <taxon>Streptomycetaceae</taxon>
        <taxon>Streptomyces</taxon>
    </lineage>
</organism>
<evidence type="ECO:0000313" key="2">
    <source>
        <dbReference type="Proteomes" id="UP001596065"/>
    </source>
</evidence>
<accession>A0ABW0WIM7</accession>
<keyword evidence="2" id="KW-1185">Reference proteome</keyword>
<gene>
    <name evidence="1" type="ORF">ACFP3J_11610</name>
</gene>
<dbReference type="RefSeq" id="WP_344346107.1">
    <property type="nucleotide sequence ID" value="NZ_BAAASM010000002.1"/>
</dbReference>
<sequence>MQNNDEDRESVGETKLSAEEAEEFSRLVSDLTGLMVSVKVEAEAPVPGAAVRLAERIRAYLGQTDCRIQDENDGTDAALGPISGNTDDPGPVLRAAMTALGGSWEDVTITTNTMGPVHYVTGTAGHSPDQAGATRIHLWAANAWALVRYAEEHS</sequence>